<reference evidence="2" key="1">
    <citation type="submission" date="2022-06" db="EMBL/GenBank/DDBJ databases">
        <authorList>
            <consortium name="SYNGENTA / RWTH Aachen University"/>
        </authorList>
    </citation>
    <scope>NUCLEOTIDE SEQUENCE</scope>
</reference>
<organism evidence="2 3">
    <name type="scientific">Phakopsora pachyrhizi</name>
    <name type="common">Asian soybean rust disease fungus</name>
    <dbReference type="NCBI Taxonomy" id="170000"/>
    <lineage>
        <taxon>Eukaryota</taxon>
        <taxon>Fungi</taxon>
        <taxon>Dikarya</taxon>
        <taxon>Basidiomycota</taxon>
        <taxon>Pucciniomycotina</taxon>
        <taxon>Pucciniomycetes</taxon>
        <taxon>Pucciniales</taxon>
        <taxon>Phakopsoraceae</taxon>
        <taxon>Phakopsora</taxon>
    </lineage>
</organism>
<name>A0AAV0BLF4_PHAPC</name>
<protein>
    <submittedName>
        <fullName evidence="2">Uncharacterized protein</fullName>
    </submittedName>
</protein>
<evidence type="ECO:0000256" key="1">
    <source>
        <dbReference type="SAM" id="MobiDB-lite"/>
    </source>
</evidence>
<feature type="compositionally biased region" description="Basic and acidic residues" evidence="1">
    <location>
        <begin position="12"/>
        <end position="27"/>
    </location>
</feature>
<comment type="caution">
    <text evidence="2">The sequence shown here is derived from an EMBL/GenBank/DDBJ whole genome shotgun (WGS) entry which is preliminary data.</text>
</comment>
<feature type="region of interest" description="Disordered" evidence="1">
    <location>
        <begin position="84"/>
        <end position="120"/>
    </location>
</feature>
<dbReference type="EMBL" id="CALTRL010005957">
    <property type="protein sequence ID" value="CAH7688150.1"/>
    <property type="molecule type" value="Genomic_DNA"/>
</dbReference>
<dbReference type="Proteomes" id="UP001153365">
    <property type="component" value="Unassembled WGS sequence"/>
</dbReference>
<dbReference type="AlphaFoldDB" id="A0AAV0BLF4"/>
<feature type="compositionally biased region" description="Basic and acidic residues" evidence="1">
    <location>
        <begin position="97"/>
        <end position="109"/>
    </location>
</feature>
<feature type="region of interest" description="Disordered" evidence="1">
    <location>
        <begin position="1"/>
        <end position="28"/>
    </location>
</feature>
<gene>
    <name evidence="2" type="ORF">PPACK8108_LOCUS23066</name>
</gene>
<evidence type="ECO:0000313" key="2">
    <source>
        <dbReference type="EMBL" id="CAH7688150.1"/>
    </source>
</evidence>
<proteinExistence type="predicted"/>
<sequence length="378" mass="42125">MSDNAGGGPILHGRDDMGESGAGREGKVTASALWKEQLKQVTTNTKIPKRTGAGWDGQQQSRNWLERVAVLREQGNKRWRRVDNHRADKARKRAPKKNVDWLTDKEAMGRKRQGGRPRVDSGDVSVGLVRRWRRTDIRYIGKAVVERRLGVGPVGLWHWAVEVGRRARRRHTVVWTSYHFRVGAKVNSTANGMEDDRGEVAGDGAQWPQLIFGISSDAQDCTSSSQGYFNTRKLGLTSSWGGTWAQGNRQHPADFSGPWYQQSHLHCPPQASLQSALKGERLNPQTGAWENSNSSPSHLQTMQGALDWIRAEFTGRQREAGVDWTGGSWQWWKEEAAGGCGRRFGKGGVDKAVTEEKLGEVAHQDQNDWSKITGATNL</sequence>
<feature type="compositionally biased region" description="Gly residues" evidence="1">
    <location>
        <begin position="1"/>
        <end position="10"/>
    </location>
</feature>
<keyword evidence="3" id="KW-1185">Reference proteome</keyword>
<evidence type="ECO:0000313" key="3">
    <source>
        <dbReference type="Proteomes" id="UP001153365"/>
    </source>
</evidence>
<accession>A0AAV0BLF4</accession>